<evidence type="ECO:0000256" key="1">
    <source>
        <dbReference type="SAM" id="Phobius"/>
    </source>
</evidence>
<keyword evidence="1" id="KW-0812">Transmembrane</keyword>
<evidence type="ECO:0000313" key="3">
    <source>
        <dbReference type="Proteomes" id="UP000196084"/>
    </source>
</evidence>
<dbReference type="EMBL" id="MWPH01000001">
    <property type="protein sequence ID" value="OVE86311.1"/>
    <property type="molecule type" value="Genomic_DNA"/>
</dbReference>
<reference evidence="2 3" key="1">
    <citation type="submission" date="2017-02" db="EMBL/GenBank/DDBJ databases">
        <title>Natronthermophilus aegyptiacus gen. nov.,sp. nov., an aerobic, extremely halophilic alkalithermophilic archaeon isolated from the athalassohaline Wadi An Natrun, Egypt.</title>
        <authorList>
            <person name="Zhao B."/>
        </authorList>
    </citation>
    <scope>NUCLEOTIDE SEQUENCE [LARGE SCALE GENOMIC DNA]</scope>
    <source>
        <strain evidence="2 3">CGMCC 1.3597</strain>
    </source>
</reference>
<comment type="caution">
    <text evidence="2">The sequence shown here is derived from an EMBL/GenBank/DDBJ whole genome shotgun (WGS) entry which is preliminary data.</text>
</comment>
<protein>
    <submittedName>
        <fullName evidence="2">Uncharacterized protein</fullName>
    </submittedName>
</protein>
<feature type="transmembrane region" description="Helical" evidence="1">
    <location>
        <begin position="105"/>
        <end position="124"/>
    </location>
</feature>
<dbReference type="OrthoDB" id="262791at2157"/>
<evidence type="ECO:0000313" key="2">
    <source>
        <dbReference type="EMBL" id="OVE86311.1"/>
    </source>
</evidence>
<keyword evidence="1" id="KW-1133">Transmembrane helix</keyword>
<gene>
    <name evidence="2" type="ORF">B2G88_05895</name>
</gene>
<accession>A0A202EDK6</accession>
<name>A0A202EDK6_9EURY</name>
<dbReference type="RefSeq" id="WP_054863298.1">
    <property type="nucleotide sequence ID" value="NZ_MWPH01000001.1"/>
</dbReference>
<keyword evidence="3" id="KW-1185">Reference proteome</keyword>
<keyword evidence="1" id="KW-0472">Membrane</keyword>
<dbReference type="AlphaFoldDB" id="A0A202EDK6"/>
<dbReference type="Proteomes" id="UP000196084">
    <property type="component" value="Unassembled WGS sequence"/>
</dbReference>
<organism evidence="2 3">
    <name type="scientific">Natronolimnobius baerhuensis</name>
    <dbReference type="NCBI Taxonomy" id="253108"/>
    <lineage>
        <taxon>Archaea</taxon>
        <taxon>Methanobacteriati</taxon>
        <taxon>Methanobacteriota</taxon>
        <taxon>Stenosarchaea group</taxon>
        <taxon>Halobacteria</taxon>
        <taxon>Halobacteriales</taxon>
        <taxon>Natrialbaceae</taxon>
        <taxon>Natronolimnobius</taxon>
    </lineage>
</organism>
<proteinExistence type="predicted"/>
<sequence>MKWRCTWCGKPHEDNDPPCDSCGHNKFEKAVVREGEEPDRGRDDGTVDTGTQYMWVCADCGRQHMRNNPPCSRCGSHDLEKTEQNYDEIERELETPSWLEVAKPYLPAFAVIGIVFLLFATGVIPPSILPGIGAPAPPGAPGEGSEAAGIDLEAAEEEVHERLNAAREADDQRTYDEDIAAFAEHRNRGLVALEYEDTEPEYATPDEFGVDCDLVGISQPPLGNLEDYEDADALADEIAATLQASEAGSDELDSSALEREGLDIHAGPDEGGQAVYVFYAAC</sequence>